<protein>
    <submittedName>
        <fullName evidence="1">Uncharacterized protein</fullName>
    </submittedName>
</protein>
<reference evidence="1 2" key="1">
    <citation type="submission" date="2018-04" db="EMBL/GenBank/DDBJ databases">
        <title>Flavobacterium sp. nov., isolated from glacier ice.</title>
        <authorList>
            <person name="Liu Q."/>
            <person name="Xin Y.-H."/>
        </authorList>
    </citation>
    <scope>NUCLEOTIDE SEQUENCE [LARGE SCALE GENOMIC DNA]</scope>
    <source>
        <strain evidence="1 2">RB1R5</strain>
    </source>
</reference>
<sequence length="59" mass="7132">MNKNKNKSERSLFENQNNNSHIALLDNIFDLKKILNFDFFQRSSIYREKLQIIFANIRV</sequence>
<organism evidence="1 2">
    <name type="scientific">Flavobacterium psychrotolerans</name>
    <dbReference type="NCBI Taxonomy" id="2169410"/>
    <lineage>
        <taxon>Bacteria</taxon>
        <taxon>Pseudomonadati</taxon>
        <taxon>Bacteroidota</taxon>
        <taxon>Flavobacteriia</taxon>
        <taxon>Flavobacteriales</taxon>
        <taxon>Flavobacteriaceae</taxon>
        <taxon>Flavobacterium</taxon>
    </lineage>
</organism>
<evidence type="ECO:0000313" key="1">
    <source>
        <dbReference type="EMBL" id="PWA04718.1"/>
    </source>
</evidence>
<keyword evidence="2" id="KW-1185">Reference proteome</keyword>
<comment type="caution">
    <text evidence="1">The sequence shown here is derived from an EMBL/GenBank/DDBJ whole genome shotgun (WGS) entry which is preliminary data.</text>
</comment>
<dbReference type="EMBL" id="QCZI01000011">
    <property type="protein sequence ID" value="PWA04718.1"/>
    <property type="molecule type" value="Genomic_DNA"/>
</dbReference>
<accession>A0A2U1JIK6</accession>
<proteinExistence type="predicted"/>
<evidence type="ECO:0000313" key="2">
    <source>
        <dbReference type="Proteomes" id="UP000245449"/>
    </source>
</evidence>
<gene>
    <name evidence="1" type="ORF">DB895_09525</name>
</gene>
<dbReference type="AlphaFoldDB" id="A0A2U1JIK6"/>
<dbReference type="Proteomes" id="UP000245449">
    <property type="component" value="Unassembled WGS sequence"/>
</dbReference>
<name>A0A2U1JIK6_9FLAO</name>